<sequence>MNDACLLKLCWNFKVNPDALWVRVLRGKYNRRSNSRSSLAVQSSDSALWKQLARLTPVIAATECWSVGNGQTVRVWGDNWIHEIGKLDPMTNAIPDSMLDWKVCDLVDENGQWNWARIHGLLPARAIDCLRNIPPPSSNSGDDRMIWPSNKFGSFTVASAYAKINDWDHVEGDPLWQRVWKIQGPERVRMFAWQVVHGRLLTNSRKSRWGLGSPSCLACLGVDEDILHVLRDCPKAKAVWLGLVKPVFRGPFFLSNFSNWITINLYQELGRHGKGQWSSTWATACASLWFWRNSEVHDRNFIRPPNAWWQILLRVQNYRAARSKPPSLEQNARILTSWNPPSVGWIRINSDGSCRVNSHEVGCGCVIRGSNGEWIRGYSKYLGVSSSPLIAELWGVLEGLQLAWNLDFKMVELHLDSLEAFNLLSGSHAGSYQGLGLISRISSLINRDWKVEINHIYRDSNRVADCMAKLSFSVDHPSDLALYSTPPPDVNQALLLDLLSTSDSLIQGHLASL</sequence>
<reference evidence="3 4" key="1">
    <citation type="submission" date="2024-01" db="EMBL/GenBank/DDBJ databases">
        <title>The genomes of 5 underutilized Papilionoideae crops provide insights into root nodulation and disease resistanc.</title>
        <authorList>
            <person name="Yuan L."/>
        </authorList>
    </citation>
    <scope>NUCLEOTIDE SEQUENCE [LARGE SCALE GENOMIC DNA]</scope>
    <source>
        <strain evidence="3">ZHUSHIDOU_FW_LH</strain>
        <tissue evidence="3">Leaf</tissue>
    </source>
</reference>
<protein>
    <recommendedName>
        <fullName evidence="5">RNase H type-1 domain-containing protein</fullName>
    </recommendedName>
</protein>
<dbReference type="Pfam" id="PF13966">
    <property type="entry name" value="zf-RVT"/>
    <property type="match status" value="1"/>
</dbReference>
<evidence type="ECO:0008006" key="5">
    <source>
        <dbReference type="Google" id="ProtNLM"/>
    </source>
</evidence>
<name>A0AAN9ELM7_CROPI</name>
<comment type="caution">
    <text evidence="3">The sequence shown here is derived from an EMBL/GenBank/DDBJ whole genome shotgun (WGS) entry which is preliminary data.</text>
</comment>
<dbReference type="InterPro" id="IPR002156">
    <property type="entry name" value="RNaseH_domain"/>
</dbReference>
<dbReference type="InterPro" id="IPR026960">
    <property type="entry name" value="RVT-Znf"/>
</dbReference>
<dbReference type="Pfam" id="PF13456">
    <property type="entry name" value="RVT_3"/>
    <property type="match status" value="1"/>
</dbReference>
<dbReference type="EMBL" id="JAYWIO010000005">
    <property type="protein sequence ID" value="KAK7259832.1"/>
    <property type="molecule type" value="Genomic_DNA"/>
</dbReference>
<evidence type="ECO:0000259" key="1">
    <source>
        <dbReference type="Pfam" id="PF13456"/>
    </source>
</evidence>
<keyword evidence="4" id="KW-1185">Reference proteome</keyword>
<dbReference type="InterPro" id="IPR053151">
    <property type="entry name" value="RNase_H-like"/>
</dbReference>
<dbReference type="InterPro" id="IPR036397">
    <property type="entry name" value="RNaseH_sf"/>
</dbReference>
<proteinExistence type="predicted"/>
<evidence type="ECO:0000313" key="4">
    <source>
        <dbReference type="Proteomes" id="UP001372338"/>
    </source>
</evidence>
<accession>A0AAN9ELM7</accession>
<dbReference type="Proteomes" id="UP001372338">
    <property type="component" value="Unassembled WGS sequence"/>
</dbReference>
<dbReference type="SUPFAM" id="SSF53098">
    <property type="entry name" value="Ribonuclease H-like"/>
    <property type="match status" value="1"/>
</dbReference>
<feature type="domain" description="Reverse transcriptase zinc-binding" evidence="2">
    <location>
        <begin position="155"/>
        <end position="240"/>
    </location>
</feature>
<evidence type="ECO:0000259" key="2">
    <source>
        <dbReference type="Pfam" id="PF13966"/>
    </source>
</evidence>
<dbReference type="Gene3D" id="3.30.420.10">
    <property type="entry name" value="Ribonuclease H-like superfamily/Ribonuclease H"/>
    <property type="match status" value="1"/>
</dbReference>
<dbReference type="AlphaFoldDB" id="A0AAN9ELM7"/>
<dbReference type="CDD" id="cd06222">
    <property type="entry name" value="RNase_H_like"/>
    <property type="match status" value="1"/>
</dbReference>
<organism evidence="3 4">
    <name type="scientific">Crotalaria pallida</name>
    <name type="common">Smooth rattlebox</name>
    <name type="synonym">Crotalaria striata</name>
    <dbReference type="NCBI Taxonomy" id="3830"/>
    <lineage>
        <taxon>Eukaryota</taxon>
        <taxon>Viridiplantae</taxon>
        <taxon>Streptophyta</taxon>
        <taxon>Embryophyta</taxon>
        <taxon>Tracheophyta</taxon>
        <taxon>Spermatophyta</taxon>
        <taxon>Magnoliopsida</taxon>
        <taxon>eudicotyledons</taxon>
        <taxon>Gunneridae</taxon>
        <taxon>Pentapetalae</taxon>
        <taxon>rosids</taxon>
        <taxon>fabids</taxon>
        <taxon>Fabales</taxon>
        <taxon>Fabaceae</taxon>
        <taxon>Papilionoideae</taxon>
        <taxon>50 kb inversion clade</taxon>
        <taxon>genistoids sensu lato</taxon>
        <taxon>core genistoids</taxon>
        <taxon>Crotalarieae</taxon>
        <taxon>Crotalaria</taxon>
    </lineage>
</organism>
<dbReference type="InterPro" id="IPR044730">
    <property type="entry name" value="RNase_H-like_dom_plant"/>
</dbReference>
<dbReference type="PANTHER" id="PTHR47723">
    <property type="entry name" value="OS05G0353850 PROTEIN"/>
    <property type="match status" value="1"/>
</dbReference>
<dbReference type="InterPro" id="IPR012337">
    <property type="entry name" value="RNaseH-like_sf"/>
</dbReference>
<dbReference type="GO" id="GO:0004523">
    <property type="term" value="F:RNA-DNA hybrid ribonuclease activity"/>
    <property type="evidence" value="ECO:0007669"/>
    <property type="project" value="InterPro"/>
</dbReference>
<dbReference type="GO" id="GO:0003676">
    <property type="term" value="F:nucleic acid binding"/>
    <property type="evidence" value="ECO:0007669"/>
    <property type="project" value="InterPro"/>
</dbReference>
<feature type="domain" description="RNase H type-1" evidence="1">
    <location>
        <begin position="349"/>
        <end position="470"/>
    </location>
</feature>
<dbReference type="PANTHER" id="PTHR47723:SF19">
    <property type="entry name" value="POLYNUCLEOTIDYL TRANSFERASE, RIBONUCLEASE H-LIKE SUPERFAMILY PROTEIN"/>
    <property type="match status" value="1"/>
</dbReference>
<gene>
    <name evidence="3" type="ORF">RIF29_25447</name>
</gene>
<evidence type="ECO:0000313" key="3">
    <source>
        <dbReference type="EMBL" id="KAK7259832.1"/>
    </source>
</evidence>